<evidence type="ECO:0000256" key="9">
    <source>
        <dbReference type="SAM" id="Coils"/>
    </source>
</evidence>
<feature type="coiled-coil region" evidence="9">
    <location>
        <begin position="330"/>
        <end position="382"/>
    </location>
</feature>
<gene>
    <name evidence="11" type="ORF">JOD17_002734</name>
</gene>
<protein>
    <recommendedName>
        <fullName evidence="2 8">DNA repair protein RecN</fullName>
    </recommendedName>
    <alternativeName>
        <fullName evidence="7 8">Recombination protein N</fullName>
    </alternativeName>
</protein>
<comment type="similarity">
    <text evidence="1 8">Belongs to the RecN family.</text>
</comment>
<evidence type="ECO:0000313" key="11">
    <source>
        <dbReference type="EMBL" id="MBM7633640.1"/>
    </source>
</evidence>
<dbReference type="PANTHER" id="PTHR11059:SF0">
    <property type="entry name" value="DNA REPAIR PROTEIN RECN"/>
    <property type="match status" value="1"/>
</dbReference>
<keyword evidence="5" id="KW-0067">ATP-binding</keyword>
<dbReference type="InterPro" id="IPR027417">
    <property type="entry name" value="P-loop_NTPase"/>
</dbReference>
<dbReference type="RefSeq" id="WP_204698333.1">
    <property type="nucleotide sequence ID" value="NZ_JAFBEC010000007.1"/>
</dbReference>
<evidence type="ECO:0000256" key="6">
    <source>
        <dbReference type="ARBA" id="ARBA00023204"/>
    </source>
</evidence>
<keyword evidence="12" id="KW-1185">Reference proteome</keyword>
<sequence>MIEELTIRNFAIIDELSLSFSTGLTVLTGETGAGKSIIIDALGLLAGGRSSVDFVRYGSQKAEIEGLFRVTKYHPVIDILDEAGISIEDEMVIIKREINDKGKSTCRVNGQLVTLTMQRAVGQTLIDIHGQHEHQELLQMDKHSHMIDTYAGGDLQATKDLYQQSFRELQEIQADLKRLRDNDRENVQRLDLIQYQLEEIQNANVNGSEDEELERERFKLANMEKLFSQLQQAFESLYGESSGLESIREAMISLNEAAAIDKELSELDESLSSNFYLLEEVTFALRDHLEQLDFDPERLNEITIRLDELNQLKRKYGSTLQDVIEYAKNIEDESQELMHLDERISQYETRLKEVGIQAVHLVKELSTKRKNAATQLSSAIEKELQDLYMEKTTFSVQCKNHSRGLTVQTDDQEVVLSEDGAERLEFYLSPNPGEPEKSLAKVASGGEISRIMLALKRILTNQSERTSLIFDEVDTGVSGRVAQAIGEKIYAISSQSQVLCITHLPQVAALATTHLYIQKQEDEGRVSTSVTELNNRSRVNEIARMLSGAEVTKKTKESAEELLQFARTHSVS</sequence>
<keyword evidence="6 8" id="KW-0234">DNA repair</keyword>
<dbReference type="Gene3D" id="3.40.50.300">
    <property type="entry name" value="P-loop containing nucleotide triphosphate hydrolases"/>
    <property type="match status" value="2"/>
</dbReference>
<evidence type="ECO:0000256" key="8">
    <source>
        <dbReference type="PIRNR" id="PIRNR003128"/>
    </source>
</evidence>
<name>A0ABS2PEZ8_9BACL</name>
<dbReference type="PANTHER" id="PTHR11059">
    <property type="entry name" value="DNA REPAIR PROTEIN RECN"/>
    <property type="match status" value="1"/>
</dbReference>
<evidence type="ECO:0000256" key="5">
    <source>
        <dbReference type="ARBA" id="ARBA00022840"/>
    </source>
</evidence>
<dbReference type="InterPro" id="IPR038729">
    <property type="entry name" value="Rad50/SbcC_AAA"/>
</dbReference>
<dbReference type="NCBIfam" id="TIGR00634">
    <property type="entry name" value="recN"/>
    <property type="match status" value="1"/>
</dbReference>
<reference evidence="11 12" key="1">
    <citation type="submission" date="2021-01" db="EMBL/GenBank/DDBJ databases">
        <title>Genomic Encyclopedia of Type Strains, Phase IV (KMG-IV): sequencing the most valuable type-strain genomes for metagenomic binning, comparative biology and taxonomic classification.</title>
        <authorList>
            <person name="Goeker M."/>
        </authorList>
    </citation>
    <scope>NUCLEOTIDE SEQUENCE [LARGE SCALE GENOMIC DNA]</scope>
    <source>
        <strain evidence="11 12">DSM 25540</strain>
    </source>
</reference>
<evidence type="ECO:0000256" key="3">
    <source>
        <dbReference type="ARBA" id="ARBA00022741"/>
    </source>
</evidence>
<evidence type="ECO:0000313" key="12">
    <source>
        <dbReference type="Proteomes" id="UP000741863"/>
    </source>
</evidence>
<keyword evidence="4 8" id="KW-0227">DNA damage</keyword>
<organism evidence="11 12">
    <name type="scientific">Geomicrobium sediminis</name>
    <dbReference type="NCBI Taxonomy" id="1347788"/>
    <lineage>
        <taxon>Bacteria</taxon>
        <taxon>Bacillati</taxon>
        <taxon>Bacillota</taxon>
        <taxon>Bacilli</taxon>
        <taxon>Bacillales</taxon>
        <taxon>Geomicrobium</taxon>
    </lineage>
</organism>
<comment type="function">
    <text evidence="8">May be involved in recombinational repair of damaged DNA.</text>
</comment>
<dbReference type="EMBL" id="JAFBEC010000007">
    <property type="protein sequence ID" value="MBM7633640.1"/>
    <property type="molecule type" value="Genomic_DNA"/>
</dbReference>
<evidence type="ECO:0000256" key="1">
    <source>
        <dbReference type="ARBA" id="ARBA00009441"/>
    </source>
</evidence>
<dbReference type="CDD" id="cd03241">
    <property type="entry name" value="ABC_RecN"/>
    <property type="match status" value="2"/>
</dbReference>
<dbReference type="InterPro" id="IPR004604">
    <property type="entry name" value="DNA_recomb/repair_RecN"/>
</dbReference>
<dbReference type="SUPFAM" id="SSF52540">
    <property type="entry name" value="P-loop containing nucleoside triphosphate hydrolases"/>
    <property type="match status" value="2"/>
</dbReference>
<feature type="domain" description="Rad50/SbcC-type AAA" evidence="10">
    <location>
        <begin position="4"/>
        <end position="237"/>
    </location>
</feature>
<keyword evidence="9" id="KW-0175">Coiled coil</keyword>
<accession>A0ABS2PEZ8</accession>
<proteinExistence type="inferred from homology"/>
<evidence type="ECO:0000256" key="7">
    <source>
        <dbReference type="ARBA" id="ARBA00033408"/>
    </source>
</evidence>
<dbReference type="Proteomes" id="UP000741863">
    <property type="component" value="Unassembled WGS sequence"/>
</dbReference>
<evidence type="ECO:0000256" key="4">
    <source>
        <dbReference type="ARBA" id="ARBA00022763"/>
    </source>
</evidence>
<dbReference type="NCBIfam" id="NF008121">
    <property type="entry name" value="PRK10869.1"/>
    <property type="match status" value="1"/>
</dbReference>
<comment type="caution">
    <text evidence="11">The sequence shown here is derived from an EMBL/GenBank/DDBJ whole genome shotgun (WGS) entry which is preliminary data.</text>
</comment>
<evidence type="ECO:0000259" key="10">
    <source>
        <dbReference type="Pfam" id="PF13476"/>
    </source>
</evidence>
<evidence type="ECO:0000256" key="2">
    <source>
        <dbReference type="ARBA" id="ARBA00021315"/>
    </source>
</evidence>
<keyword evidence="3" id="KW-0547">Nucleotide-binding</keyword>
<dbReference type="PIRSF" id="PIRSF003128">
    <property type="entry name" value="RecN"/>
    <property type="match status" value="1"/>
</dbReference>
<dbReference type="Pfam" id="PF13476">
    <property type="entry name" value="AAA_23"/>
    <property type="match status" value="1"/>
</dbReference>